<sequence>MVPNYPLLFFGEKLNYDHTKGVINVDGFVRVRSSQHVAHLVQNLRNELDRLLEYKISHPGMTQWGRSNKEGALLQTIVDLITSEKKTSQDYQDYVADQDDDEN</sequence>
<evidence type="ECO:0000256" key="2">
    <source>
        <dbReference type="ARBA" id="ARBA00022806"/>
    </source>
</evidence>
<keyword evidence="5" id="KW-1185">Reference proteome</keyword>
<evidence type="ECO:0000313" key="4">
    <source>
        <dbReference type="EMBL" id="KAG7169810.1"/>
    </source>
</evidence>
<evidence type="ECO:0000313" key="5">
    <source>
        <dbReference type="Proteomes" id="UP000747542"/>
    </source>
</evidence>
<gene>
    <name evidence="4" type="primary">Dhx36-L1</name>
    <name evidence="4" type="ORF">Hamer_G024756</name>
</gene>
<accession>A0A8J5KEF3</accession>
<feature type="domain" description="RNA helicase C-terminal" evidence="3">
    <location>
        <begin position="22"/>
        <end position="83"/>
    </location>
</feature>
<keyword evidence="2 4" id="KW-0067">ATP-binding</keyword>
<dbReference type="Proteomes" id="UP000747542">
    <property type="component" value="Unassembled WGS sequence"/>
</dbReference>
<dbReference type="GO" id="GO:0004386">
    <property type="term" value="F:helicase activity"/>
    <property type="evidence" value="ECO:0007669"/>
    <property type="project" value="UniProtKB-KW"/>
</dbReference>
<evidence type="ECO:0000256" key="1">
    <source>
        <dbReference type="ARBA" id="ARBA00022801"/>
    </source>
</evidence>
<dbReference type="EMBL" id="JAHLQT010015415">
    <property type="protein sequence ID" value="KAG7169810.1"/>
    <property type="molecule type" value="Genomic_DNA"/>
</dbReference>
<proteinExistence type="predicted"/>
<dbReference type="AlphaFoldDB" id="A0A8J5KEF3"/>
<name>A0A8J5KEF3_HOMAM</name>
<dbReference type="InterPro" id="IPR059023">
    <property type="entry name" value="RNA_hel_CTD"/>
</dbReference>
<dbReference type="Pfam" id="PF26026">
    <property type="entry name" value="RNA_hel_CTD"/>
    <property type="match status" value="1"/>
</dbReference>
<keyword evidence="2 4" id="KW-0347">Helicase</keyword>
<keyword evidence="2 4" id="KW-0547">Nucleotide-binding</keyword>
<organism evidence="4 5">
    <name type="scientific">Homarus americanus</name>
    <name type="common">American lobster</name>
    <dbReference type="NCBI Taxonomy" id="6706"/>
    <lineage>
        <taxon>Eukaryota</taxon>
        <taxon>Metazoa</taxon>
        <taxon>Ecdysozoa</taxon>
        <taxon>Arthropoda</taxon>
        <taxon>Crustacea</taxon>
        <taxon>Multicrustacea</taxon>
        <taxon>Malacostraca</taxon>
        <taxon>Eumalacostraca</taxon>
        <taxon>Eucarida</taxon>
        <taxon>Decapoda</taxon>
        <taxon>Pleocyemata</taxon>
        <taxon>Astacidea</taxon>
        <taxon>Nephropoidea</taxon>
        <taxon>Nephropidae</taxon>
        <taxon>Homarus</taxon>
    </lineage>
</organism>
<keyword evidence="1" id="KW-0378">Hydrolase</keyword>
<protein>
    <submittedName>
        <fullName evidence="4">ATP-dependent DNA/RNA helicase DHX36-like 1</fullName>
    </submittedName>
</protein>
<reference evidence="4" key="1">
    <citation type="journal article" date="2021" name="Sci. Adv.">
        <title>The American lobster genome reveals insights on longevity, neural, and immune adaptations.</title>
        <authorList>
            <person name="Polinski J.M."/>
            <person name="Zimin A.V."/>
            <person name="Clark K.F."/>
            <person name="Kohn A.B."/>
            <person name="Sadowski N."/>
            <person name="Timp W."/>
            <person name="Ptitsyn A."/>
            <person name="Khanna P."/>
            <person name="Romanova D.Y."/>
            <person name="Williams P."/>
            <person name="Greenwood S.J."/>
            <person name="Moroz L.L."/>
            <person name="Walt D.R."/>
            <person name="Bodnar A.G."/>
        </authorList>
    </citation>
    <scope>NUCLEOTIDE SEQUENCE</scope>
    <source>
        <strain evidence="4">GMGI-L3</strain>
    </source>
</reference>
<evidence type="ECO:0000259" key="3">
    <source>
        <dbReference type="Pfam" id="PF26026"/>
    </source>
</evidence>
<comment type="caution">
    <text evidence="4">The sequence shown here is derived from an EMBL/GenBank/DDBJ whole genome shotgun (WGS) entry which is preliminary data.</text>
</comment>